<evidence type="ECO:0000256" key="3">
    <source>
        <dbReference type="ARBA" id="ARBA00022840"/>
    </source>
</evidence>
<dbReference type="RefSeq" id="WP_003536097.1">
    <property type="nucleotide sequence ID" value="NZ_AP031443.1"/>
</dbReference>
<dbReference type="Pfam" id="PF00005">
    <property type="entry name" value="ABC_tran"/>
    <property type="match status" value="1"/>
</dbReference>
<dbReference type="PANTHER" id="PTHR42939">
    <property type="entry name" value="ABC TRANSPORTER ATP-BINDING PROTEIN ALBC-RELATED"/>
    <property type="match status" value="1"/>
</dbReference>
<proteinExistence type="predicted"/>
<dbReference type="GO" id="GO:0005524">
    <property type="term" value="F:ATP binding"/>
    <property type="evidence" value="ECO:0007669"/>
    <property type="project" value="UniProtKB-KW"/>
</dbReference>
<protein>
    <submittedName>
        <fullName evidence="6">ABC transporter ATP-binding protein</fullName>
    </submittedName>
</protein>
<evidence type="ECO:0000256" key="1">
    <source>
        <dbReference type="ARBA" id="ARBA00022448"/>
    </source>
</evidence>
<comment type="caution">
    <text evidence="6">The sequence shown here is derived from an EMBL/GenBank/DDBJ whole genome shotgun (WGS) entry which is preliminary data.</text>
</comment>
<dbReference type="Proteomes" id="UP000261032">
    <property type="component" value="Unassembled WGS sequence"/>
</dbReference>
<dbReference type="Gene3D" id="3.40.50.300">
    <property type="entry name" value="P-loop containing nucleotide triphosphate hydrolases"/>
    <property type="match status" value="1"/>
</dbReference>
<evidence type="ECO:0000313" key="5">
    <source>
        <dbReference type="EMBL" id="MDB7083504.1"/>
    </source>
</evidence>
<name>A0A3E3ECP9_9FIRM</name>
<evidence type="ECO:0000256" key="2">
    <source>
        <dbReference type="ARBA" id="ARBA00022741"/>
    </source>
</evidence>
<dbReference type="SUPFAM" id="SSF52540">
    <property type="entry name" value="P-loop containing nucleoside triphosphate hydrolases"/>
    <property type="match status" value="1"/>
</dbReference>
<dbReference type="InterPro" id="IPR003593">
    <property type="entry name" value="AAA+_ATPase"/>
</dbReference>
<dbReference type="InterPro" id="IPR027417">
    <property type="entry name" value="P-loop_NTPase"/>
</dbReference>
<dbReference type="AlphaFoldDB" id="A0A3E3ECP9"/>
<evidence type="ECO:0000313" key="6">
    <source>
        <dbReference type="EMBL" id="RGD85055.1"/>
    </source>
</evidence>
<dbReference type="InterPro" id="IPR003439">
    <property type="entry name" value="ABC_transporter-like_ATP-bd"/>
</dbReference>
<evidence type="ECO:0000259" key="4">
    <source>
        <dbReference type="PROSITE" id="PS50893"/>
    </source>
</evidence>
<sequence>MLLVKELSKKIDHKQILDNITLNIPKGSIYGIIGENGAGKTTLIRHLVGAYQGDTGFVELEGMRIYENPEAKAKLVYIPDEFFDTFGHNIRDIKELYQGIYPSFNEARYLRLMKMFKHDSLENFSKFSKGMKKQVMFILALAIMPEYLIMDEPFDGLDPHIRKVIWDILIQDVSERNMTIFISSHHLNELDSMCDHIALINNGKIVFEEALDHLKEGYHKLQIVLECGDDMYALEKELKVLSHQMMGRVHTLIVAGEIEAINRTVEKYCPLINETLSLSLEEIFLFTLGGEYDELKEVMG</sequence>
<gene>
    <name evidence="6" type="ORF">DXB93_09720</name>
    <name evidence="5" type="ORF">PM738_06810</name>
</gene>
<dbReference type="GeneID" id="64194924"/>
<reference evidence="6 7" key="1">
    <citation type="submission" date="2018-08" db="EMBL/GenBank/DDBJ databases">
        <title>A genome reference for cultivated species of the human gut microbiota.</title>
        <authorList>
            <person name="Zou Y."/>
            <person name="Xue W."/>
            <person name="Luo G."/>
        </authorList>
    </citation>
    <scope>NUCLEOTIDE SEQUENCE [LARGE SCALE GENOMIC DNA]</scope>
    <source>
        <strain evidence="6 7">OM06-4</strain>
    </source>
</reference>
<reference evidence="5" key="2">
    <citation type="submission" date="2023-01" db="EMBL/GenBank/DDBJ databases">
        <title>Human gut microbiome strain richness.</title>
        <authorList>
            <person name="Chen-Liaw A."/>
        </authorList>
    </citation>
    <scope>NUCLEOTIDE SEQUENCE</scope>
    <source>
        <strain evidence="5">1001217st2_G6_1001217B_191108</strain>
    </source>
</reference>
<keyword evidence="3 6" id="KW-0067">ATP-binding</keyword>
<feature type="domain" description="ABC transporter" evidence="4">
    <location>
        <begin position="2"/>
        <end position="227"/>
    </location>
</feature>
<dbReference type="GO" id="GO:0016887">
    <property type="term" value="F:ATP hydrolysis activity"/>
    <property type="evidence" value="ECO:0007669"/>
    <property type="project" value="InterPro"/>
</dbReference>
<accession>A0A3E3ECP9</accession>
<dbReference type="SMART" id="SM00382">
    <property type="entry name" value="AAA"/>
    <property type="match status" value="1"/>
</dbReference>
<dbReference type="InterPro" id="IPR051782">
    <property type="entry name" value="ABC_Transporter_VariousFunc"/>
</dbReference>
<organism evidence="6 7">
    <name type="scientific">Thomasclavelia ramosa</name>
    <dbReference type="NCBI Taxonomy" id="1547"/>
    <lineage>
        <taxon>Bacteria</taxon>
        <taxon>Bacillati</taxon>
        <taxon>Bacillota</taxon>
        <taxon>Erysipelotrichia</taxon>
        <taxon>Erysipelotrichales</taxon>
        <taxon>Coprobacillaceae</taxon>
        <taxon>Thomasclavelia</taxon>
    </lineage>
</organism>
<dbReference type="Proteomes" id="UP001211987">
    <property type="component" value="Unassembled WGS sequence"/>
</dbReference>
<dbReference type="EMBL" id="JAQLKE010000008">
    <property type="protein sequence ID" value="MDB7083504.1"/>
    <property type="molecule type" value="Genomic_DNA"/>
</dbReference>
<keyword evidence="2" id="KW-0547">Nucleotide-binding</keyword>
<keyword evidence="1" id="KW-0813">Transport</keyword>
<dbReference type="PANTHER" id="PTHR42939:SF1">
    <property type="entry name" value="ABC TRANSPORTER ATP-BINDING PROTEIN ALBC-RELATED"/>
    <property type="match status" value="1"/>
</dbReference>
<dbReference type="CDD" id="cd03230">
    <property type="entry name" value="ABC_DR_subfamily_A"/>
    <property type="match status" value="1"/>
</dbReference>
<dbReference type="EMBL" id="QUSL01000013">
    <property type="protein sequence ID" value="RGD85055.1"/>
    <property type="molecule type" value="Genomic_DNA"/>
</dbReference>
<dbReference type="PROSITE" id="PS50893">
    <property type="entry name" value="ABC_TRANSPORTER_2"/>
    <property type="match status" value="1"/>
</dbReference>
<evidence type="ECO:0000313" key="7">
    <source>
        <dbReference type="Proteomes" id="UP000261032"/>
    </source>
</evidence>